<dbReference type="PANTHER" id="PTHR33395:SF22">
    <property type="entry name" value="REVERSE TRANSCRIPTASE DOMAIN-CONTAINING PROTEIN"/>
    <property type="match status" value="1"/>
</dbReference>
<protein>
    <submittedName>
        <fullName evidence="1">RNA-directed DNA polymerase from mobile element jockey</fullName>
    </submittedName>
</protein>
<dbReference type="EMBL" id="WHWB01034010">
    <property type="protein sequence ID" value="KAJ7414956.1"/>
    <property type="molecule type" value="Genomic_DNA"/>
</dbReference>
<dbReference type="Proteomes" id="UP001145742">
    <property type="component" value="Unassembled WGS sequence"/>
</dbReference>
<name>A0ABQ9D4N6_9PASS</name>
<keyword evidence="1" id="KW-0808">Transferase</keyword>
<keyword evidence="2" id="KW-1185">Reference proteome</keyword>
<keyword evidence="1" id="KW-0695">RNA-directed DNA polymerase</keyword>
<sequence>MDDGPRGSHFPELEDHNCKNYQLSVGPEIVQDLLLQLDPYKSMGPDEIATKILKDLADVIAKPLLMVFEQSWESGEVSADWKLVNVPILNYGKKKDLKNYRVVSLTSILGNIVEKIILGNILEHLKEYCHWSQPAHPHERKVLLIQSDFLL</sequence>
<evidence type="ECO:0000313" key="1">
    <source>
        <dbReference type="EMBL" id="KAJ7414956.1"/>
    </source>
</evidence>
<comment type="caution">
    <text evidence="1">The sequence shown here is derived from an EMBL/GenBank/DDBJ whole genome shotgun (WGS) entry which is preliminary data.</text>
</comment>
<evidence type="ECO:0000313" key="2">
    <source>
        <dbReference type="Proteomes" id="UP001145742"/>
    </source>
</evidence>
<dbReference type="GO" id="GO:0003964">
    <property type="term" value="F:RNA-directed DNA polymerase activity"/>
    <property type="evidence" value="ECO:0007669"/>
    <property type="project" value="UniProtKB-KW"/>
</dbReference>
<keyword evidence="1" id="KW-0548">Nucleotidyltransferase</keyword>
<dbReference type="PANTHER" id="PTHR33395">
    <property type="entry name" value="TRANSCRIPTASE, PUTATIVE-RELATED-RELATED"/>
    <property type="match status" value="1"/>
</dbReference>
<reference evidence="1" key="1">
    <citation type="submission" date="2019-10" db="EMBL/GenBank/DDBJ databases">
        <authorList>
            <person name="Soares A.E.R."/>
            <person name="Aleixo A."/>
            <person name="Schneider P."/>
            <person name="Miyaki C.Y."/>
            <person name="Schneider M.P."/>
            <person name="Mello C."/>
            <person name="Vasconcelos A.T.R."/>
        </authorList>
    </citation>
    <scope>NUCLEOTIDE SEQUENCE</scope>
    <source>
        <tissue evidence="1">Muscle</tissue>
    </source>
</reference>
<gene>
    <name evidence="1" type="ORF">WISP_80574</name>
</gene>
<proteinExistence type="predicted"/>
<organism evidence="1 2">
    <name type="scientific">Willisornis vidua</name>
    <name type="common">Xingu scale-backed antbird</name>
    <dbReference type="NCBI Taxonomy" id="1566151"/>
    <lineage>
        <taxon>Eukaryota</taxon>
        <taxon>Metazoa</taxon>
        <taxon>Chordata</taxon>
        <taxon>Craniata</taxon>
        <taxon>Vertebrata</taxon>
        <taxon>Euteleostomi</taxon>
        <taxon>Archelosauria</taxon>
        <taxon>Archosauria</taxon>
        <taxon>Dinosauria</taxon>
        <taxon>Saurischia</taxon>
        <taxon>Theropoda</taxon>
        <taxon>Coelurosauria</taxon>
        <taxon>Aves</taxon>
        <taxon>Neognathae</taxon>
        <taxon>Neoaves</taxon>
        <taxon>Telluraves</taxon>
        <taxon>Australaves</taxon>
        <taxon>Passeriformes</taxon>
        <taxon>Thamnophilidae</taxon>
        <taxon>Willisornis</taxon>
    </lineage>
</organism>
<accession>A0ABQ9D4N6</accession>